<evidence type="ECO:0000313" key="7">
    <source>
        <dbReference type="Proteomes" id="UP000198889"/>
    </source>
</evidence>
<dbReference type="RefSeq" id="WP_091435706.1">
    <property type="nucleotide sequence ID" value="NZ_FMTP01000001.1"/>
</dbReference>
<reference evidence="7" key="1">
    <citation type="submission" date="2016-10" db="EMBL/GenBank/DDBJ databases">
        <authorList>
            <person name="Varghese N."/>
            <person name="Submissions S."/>
        </authorList>
    </citation>
    <scope>NUCLEOTIDE SEQUENCE [LARGE SCALE GENOMIC DNA]</scope>
    <source>
        <strain evidence="7">CGMCC 1.1761</strain>
    </source>
</reference>
<dbReference type="InterPro" id="IPR036390">
    <property type="entry name" value="WH_DNA-bd_sf"/>
</dbReference>
<evidence type="ECO:0000259" key="5">
    <source>
        <dbReference type="PROSITE" id="PS50931"/>
    </source>
</evidence>
<keyword evidence="3 6" id="KW-0238">DNA-binding</keyword>
<name>A0A1G4PBE7_9HYPH</name>
<dbReference type="Proteomes" id="UP000198889">
    <property type="component" value="Unassembled WGS sequence"/>
</dbReference>
<dbReference type="Gene3D" id="1.10.10.10">
    <property type="entry name" value="Winged helix-like DNA-binding domain superfamily/Winged helix DNA-binding domain"/>
    <property type="match status" value="1"/>
</dbReference>
<evidence type="ECO:0000256" key="3">
    <source>
        <dbReference type="ARBA" id="ARBA00023125"/>
    </source>
</evidence>
<keyword evidence="7" id="KW-1185">Reference proteome</keyword>
<dbReference type="GO" id="GO:0003677">
    <property type="term" value="F:DNA binding"/>
    <property type="evidence" value="ECO:0007669"/>
    <property type="project" value="UniProtKB-KW"/>
</dbReference>
<dbReference type="Pfam" id="PF00126">
    <property type="entry name" value="HTH_1"/>
    <property type="match status" value="1"/>
</dbReference>
<dbReference type="GO" id="GO:0005829">
    <property type="term" value="C:cytosol"/>
    <property type="evidence" value="ECO:0007669"/>
    <property type="project" value="TreeGrafter"/>
</dbReference>
<proteinExistence type="inferred from homology"/>
<dbReference type="InterPro" id="IPR050950">
    <property type="entry name" value="HTH-type_LysR_regulators"/>
</dbReference>
<dbReference type="InterPro" id="IPR036388">
    <property type="entry name" value="WH-like_DNA-bd_sf"/>
</dbReference>
<dbReference type="FunFam" id="1.10.10.10:FF:000001">
    <property type="entry name" value="LysR family transcriptional regulator"/>
    <property type="match status" value="1"/>
</dbReference>
<dbReference type="InterPro" id="IPR005119">
    <property type="entry name" value="LysR_subst-bd"/>
</dbReference>
<comment type="similarity">
    <text evidence="1">Belongs to the LysR transcriptional regulatory family.</text>
</comment>
<dbReference type="InterPro" id="IPR000847">
    <property type="entry name" value="LysR_HTH_N"/>
</dbReference>
<dbReference type="AlphaFoldDB" id="A0A1G4PBE7"/>
<dbReference type="STRING" id="177413.SAMN05660859_0425"/>
<dbReference type="Pfam" id="PF03466">
    <property type="entry name" value="LysR_substrate"/>
    <property type="match status" value="1"/>
</dbReference>
<evidence type="ECO:0000256" key="1">
    <source>
        <dbReference type="ARBA" id="ARBA00009437"/>
    </source>
</evidence>
<gene>
    <name evidence="6" type="ORF">SAMN05660859_0425</name>
</gene>
<dbReference type="EMBL" id="FMTP01000001">
    <property type="protein sequence ID" value="SCW29458.1"/>
    <property type="molecule type" value="Genomic_DNA"/>
</dbReference>
<accession>A0A1G4PBE7</accession>
<dbReference type="SUPFAM" id="SSF46785">
    <property type="entry name" value="Winged helix' DNA-binding domain"/>
    <property type="match status" value="1"/>
</dbReference>
<protein>
    <submittedName>
        <fullName evidence="6">DNA-binding transcriptional regulator, LysR family</fullName>
    </submittedName>
</protein>
<evidence type="ECO:0000313" key="6">
    <source>
        <dbReference type="EMBL" id="SCW29458.1"/>
    </source>
</evidence>
<feature type="domain" description="HTH lysR-type" evidence="5">
    <location>
        <begin position="1"/>
        <end position="58"/>
    </location>
</feature>
<evidence type="ECO:0000256" key="4">
    <source>
        <dbReference type="ARBA" id="ARBA00023163"/>
    </source>
</evidence>
<dbReference type="PANTHER" id="PTHR30419">
    <property type="entry name" value="HTH-TYPE TRANSCRIPTIONAL REGULATOR YBHD"/>
    <property type="match status" value="1"/>
</dbReference>
<dbReference type="SUPFAM" id="SSF53850">
    <property type="entry name" value="Periplasmic binding protein-like II"/>
    <property type="match status" value="1"/>
</dbReference>
<evidence type="ECO:0000256" key="2">
    <source>
        <dbReference type="ARBA" id="ARBA00023015"/>
    </source>
</evidence>
<organism evidence="6 7">
    <name type="scientific">Ancylobacter rudongensis</name>
    <dbReference type="NCBI Taxonomy" id="177413"/>
    <lineage>
        <taxon>Bacteria</taxon>
        <taxon>Pseudomonadati</taxon>
        <taxon>Pseudomonadota</taxon>
        <taxon>Alphaproteobacteria</taxon>
        <taxon>Hyphomicrobiales</taxon>
        <taxon>Xanthobacteraceae</taxon>
        <taxon>Ancylobacter</taxon>
    </lineage>
</organism>
<dbReference type="PROSITE" id="PS50931">
    <property type="entry name" value="HTH_LYSR"/>
    <property type="match status" value="1"/>
</dbReference>
<dbReference type="GO" id="GO:0003700">
    <property type="term" value="F:DNA-binding transcription factor activity"/>
    <property type="evidence" value="ECO:0007669"/>
    <property type="project" value="InterPro"/>
</dbReference>
<dbReference type="PRINTS" id="PR00039">
    <property type="entry name" value="HTHLYSR"/>
</dbReference>
<dbReference type="Gene3D" id="3.40.190.10">
    <property type="entry name" value="Periplasmic binding protein-like II"/>
    <property type="match status" value="2"/>
</dbReference>
<sequence>MDLRQLKYFVQITESGNFSRAAEMLRIAQPSLSQQVKNLEEELGVDLLLRHARGVTPTDMGQQLYDHARRILEEVERVKDVVRSQSVTPSGRVAIGLPTSACRGLSIPLITAMAERQPNITLRVVEAMTGYLDEFLQMGRLDVALLYDRRAFETVAWTEMMVEELMLFVPPGHPLAASGGVTLRGVFEHPIVLPGAPNVLRTVIEQFAARHDIKPVAMDCDSLPAIAQLVQQGRALAVMPHFAFIDEMRRGEMIAVPILDPTPSWRLSVVVSPRTMNPRGSDAVAKVLADVIAGMVEAGTWRARLRPDKSRGEAGRAVAR</sequence>
<keyword evidence="2" id="KW-0805">Transcription regulation</keyword>
<keyword evidence="4" id="KW-0804">Transcription</keyword>